<comment type="caution">
    <text evidence="3">The sequence shown here is derived from an EMBL/GenBank/DDBJ whole genome shotgun (WGS) entry which is preliminary data.</text>
</comment>
<dbReference type="InterPro" id="IPR000014">
    <property type="entry name" value="PAS"/>
</dbReference>
<evidence type="ECO:0000313" key="3">
    <source>
        <dbReference type="EMBL" id="MBU9737629.1"/>
    </source>
</evidence>
<reference evidence="3" key="1">
    <citation type="submission" date="2021-06" db="EMBL/GenBank/DDBJ databases">
        <title>Description of novel taxa of the family Lachnospiraceae.</title>
        <authorList>
            <person name="Chaplin A.V."/>
            <person name="Sokolova S.R."/>
            <person name="Pikina A.P."/>
            <person name="Korzhanova M."/>
            <person name="Belova V."/>
            <person name="Korostin D."/>
            <person name="Efimov B.A."/>
        </authorList>
    </citation>
    <scope>NUCLEOTIDE SEQUENCE</scope>
    <source>
        <strain evidence="3">ASD5720</strain>
    </source>
</reference>
<dbReference type="PANTHER" id="PTHR46663:SF2">
    <property type="entry name" value="GGDEF DOMAIN-CONTAINING PROTEIN"/>
    <property type="match status" value="1"/>
</dbReference>
<dbReference type="InterPro" id="IPR043128">
    <property type="entry name" value="Rev_trsase/Diguanyl_cyclase"/>
</dbReference>
<dbReference type="CDD" id="cd00130">
    <property type="entry name" value="PAS"/>
    <property type="match status" value="1"/>
</dbReference>
<dbReference type="InterPro" id="IPR052163">
    <property type="entry name" value="DGC-Regulatory_Protein"/>
</dbReference>
<feature type="domain" description="GGDEF" evidence="2">
    <location>
        <begin position="300"/>
        <end position="433"/>
    </location>
</feature>
<evidence type="ECO:0000259" key="2">
    <source>
        <dbReference type="PROSITE" id="PS50887"/>
    </source>
</evidence>
<accession>A0A949NFF7</accession>
<organism evidence="3 4">
    <name type="scientific">Diplocloster agilis</name>
    <dbReference type="NCBI Taxonomy" id="2850323"/>
    <lineage>
        <taxon>Bacteria</taxon>
        <taxon>Bacillati</taxon>
        <taxon>Bacillota</taxon>
        <taxon>Clostridia</taxon>
        <taxon>Lachnospirales</taxon>
        <taxon>Lachnospiraceae</taxon>
        <taxon>Diplocloster</taxon>
    </lineage>
</organism>
<dbReference type="Proteomes" id="UP000712157">
    <property type="component" value="Unassembled WGS sequence"/>
</dbReference>
<dbReference type="Gene3D" id="3.30.450.20">
    <property type="entry name" value="PAS domain"/>
    <property type="match status" value="1"/>
</dbReference>
<dbReference type="Pfam" id="PF08448">
    <property type="entry name" value="PAS_4"/>
    <property type="match status" value="1"/>
</dbReference>
<dbReference type="FunFam" id="3.30.70.270:FF:000001">
    <property type="entry name" value="Diguanylate cyclase domain protein"/>
    <property type="match status" value="1"/>
</dbReference>
<dbReference type="PANTHER" id="PTHR46663">
    <property type="entry name" value="DIGUANYLATE CYCLASE DGCT-RELATED"/>
    <property type="match status" value="1"/>
</dbReference>
<keyword evidence="4" id="KW-1185">Reference proteome</keyword>
<feature type="domain" description="PAC" evidence="1">
    <location>
        <begin position="85"/>
        <end position="138"/>
    </location>
</feature>
<gene>
    <name evidence="3" type="ORF">KTH89_13865</name>
</gene>
<dbReference type="InterPro" id="IPR013656">
    <property type="entry name" value="PAS_4"/>
</dbReference>
<dbReference type="InterPro" id="IPR000160">
    <property type="entry name" value="GGDEF_dom"/>
</dbReference>
<proteinExistence type="predicted"/>
<dbReference type="Gene3D" id="3.30.70.270">
    <property type="match status" value="1"/>
</dbReference>
<dbReference type="CDD" id="cd01949">
    <property type="entry name" value="GGDEF"/>
    <property type="match status" value="1"/>
</dbReference>
<dbReference type="SMART" id="SM00091">
    <property type="entry name" value="PAS"/>
    <property type="match status" value="1"/>
</dbReference>
<dbReference type="Pfam" id="PF00990">
    <property type="entry name" value="GGDEF"/>
    <property type="match status" value="1"/>
</dbReference>
<evidence type="ECO:0000259" key="1">
    <source>
        <dbReference type="PROSITE" id="PS50113"/>
    </source>
</evidence>
<sequence length="433" mass="49760">MIRENDTDTFMLLTFRSFLANTPDLIFIKDSNLNYIFASQAFANMVGHQHVNDLAGKSDFDIFEPELAKRYTQDDRRILETGIPMKDHIEPIPDQDGRKSYSSTSKYLIKNPDGKVIGIYGVARDVTAQVQLAEERENRKLSRQMFEGVIEADLTLDQLLLAEGSSLSHCMLKAVSFTEAMEFLAAHMVHNDYAEAFLNFFDIRVLMNLYRDGKKDFSHLTCLSVNQTDYKWIEFKARLYFSKITNTLRITIVLNDLDEEIRDKERLKIKSEIDPLTGLYNRESTISRIMECIKDSGPLHNHALLFIDLDHFKQVNDQLGHPFGDTVLQKIAEMLKLLFRKDDVIGRIGGDEFLILLKNVSSQEDAKKRASMIFQTVPLYQVEQEKELFITCSVGGAMYQGDGKSFETLYREADQALYCAKKKGRNTIVFYEP</sequence>
<dbReference type="PROSITE" id="PS50887">
    <property type="entry name" value="GGDEF"/>
    <property type="match status" value="1"/>
</dbReference>
<dbReference type="EMBL" id="JAHQCW010000023">
    <property type="protein sequence ID" value="MBU9737629.1"/>
    <property type="molecule type" value="Genomic_DNA"/>
</dbReference>
<dbReference type="AlphaFoldDB" id="A0A949NFF7"/>
<dbReference type="RefSeq" id="WP_238722099.1">
    <property type="nucleotide sequence ID" value="NZ_JAHQCW010000023.1"/>
</dbReference>
<protein>
    <submittedName>
        <fullName evidence="3">GGDEF domain-containing protein</fullName>
    </submittedName>
</protein>
<dbReference type="PROSITE" id="PS50113">
    <property type="entry name" value="PAC"/>
    <property type="match status" value="1"/>
</dbReference>
<dbReference type="InterPro" id="IPR035965">
    <property type="entry name" value="PAS-like_dom_sf"/>
</dbReference>
<dbReference type="NCBIfam" id="TIGR00254">
    <property type="entry name" value="GGDEF"/>
    <property type="match status" value="1"/>
</dbReference>
<dbReference type="SUPFAM" id="SSF55785">
    <property type="entry name" value="PYP-like sensor domain (PAS domain)"/>
    <property type="match status" value="1"/>
</dbReference>
<dbReference type="InterPro" id="IPR000700">
    <property type="entry name" value="PAS-assoc_C"/>
</dbReference>
<name>A0A949NFF7_9FIRM</name>
<dbReference type="SMART" id="SM00267">
    <property type="entry name" value="GGDEF"/>
    <property type="match status" value="1"/>
</dbReference>
<dbReference type="SUPFAM" id="SSF55073">
    <property type="entry name" value="Nucleotide cyclase"/>
    <property type="match status" value="1"/>
</dbReference>
<evidence type="ECO:0000313" key="4">
    <source>
        <dbReference type="Proteomes" id="UP000712157"/>
    </source>
</evidence>
<dbReference type="InterPro" id="IPR029787">
    <property type="entry name" value="Nucleotide_cyclase"/>
</dbReference>
<dbReference type="NCBIfam" id="TIGR00229">
    <property type="entry name" value="sensory_box"/>
    <property type="match status" value="1"/>
</dbReference>